<accession>H6BMK9</accession>
<dbReference type="OrthoDB" id="4159781at2759"/>
<reference evidence="1" key="1">
    <citation type="submission" date="2011-07" db="EMBL/GenBank/DDBJ databases">
        <title>The Genome Sequence of Exophiala (Wangiella) dermatitidis NIH/UT8656.</title>
        <authorList>
            <consortium name="The Broad Institute Genome Sequencing Platform"/>
            <person name="Cuomo C."/>
            <person name="Wang Z."/>
            <person name="Hunicke-Smith S."/>
            <person name="Szanislo P.J."/>
            <person name="Earl A."/>
            <person name="Young S.K."/>
            <person name="Zeng Q."/>
            <person name="Gargeya S."/>
            <person name="Fitzgerald M."/>
            <person name="Haas B."/>
            <person name="Abouelleil A."/>
            <person name="Alvarado L."/>
            <person name="Arachchi H.M."/>
            <person name="Berlin A."/>
            <person name="Brown A."/>
            <person name="Chapman S.B."/>
            <person name="Chen Z."/>
            <person name="Dunbar C."/>
            <person name="Freedman E."/>
            <person name="Gearin G."/>
            <person name="Gellesch M."/>
            <person name="Goldberg J."/>
            <person name="Griggs A."/>
            <person name="Gujja S."/>
            <person name="Heiman D."/>
            <person name="Howarth C."/>
            <person name="Larson L."/>
            <person name="Lui A."/>
            <person name="MacDonald P.J.P."/>
            <person name="Montmayeur A."/>
            <person name="Murphy C."/>
            <person name="Neiman D."/>
            <person name="Pearson M."/>
            <person name="Priest M."/>
            <person name="Roberts A."/>
            <person name="Saif S."/>
            <person name="Shea T."/>
            <person name="Shenoy N."/>
            <person name="Sisk P."/>
            <person name="Stolte C."/>
            <person name="Sykes S."/>
            <person name="Wortman J."/>
            <person name="Nusbaum C."/>
            <person name="Birren B."/>
        </authorList>
    </citation>
    <scope>NUCLEOTIDE SEQUENCE</scope>
    <source>
        <strain evidence="1">NIH/UT8656</strain>
    </source>
</reference>
<evidence type="ECO:0000313" key="2">
    <source>
        <dbReference type="Proteomes" id="UP000007304"/>
    </source>
</evidence>
<dbReference type="AlphaFoldDB" id="H6BMK9"/>
<name>H6BMK9_EXODN</name>
<dbReference type="RefSeq" id="XP_009153497.1">
    <property type="nucleotide sequence ID" value="XM_009155249.1"/>
</dbReference>
<gene>
    <name evidence="1" type="ORF">HMPREF1120_01237</name>
</gene>
<keyword evidence="2" id="KW-1185">Reference proteome</keyword>
<dbReference type="HOGENOM" id="CLU_1959585_0_0_1"/>
<evidence type="ECO:0000313" key="1">
    <source>
        <dbReference type="EMBL" id="EHY53036.1"/>
    </source>
</evidence>
<dbReference type="Proteomes" id="UP000007304">
    <property type="component" value="Unassembled WGS sequence"/>
</dbReference>
<proteinExistence type="predicted"/>
<sequence>MAGPPDDGTLLTVLALAALDVMYKEDNISNRKGLALMVALKGGLDKLGRRGLVKAYLIQFDYFWTLETRTESIFPLAKRKKHRVYPQHPFRDDILSMIATLPSGFAAIAQKGTLGSAYSYALKFRGNH</sequence>
<dbReference type="VEuPathDB" id="FungiDB:HMPREF1120_01237"/>
<protein>
    <submittedName>
        <fullName evidence="1">Uncharacterized protein</fullName>
    </submittedName>
</protein>
<organism evidence="1 2">
    <name type="scientific">Exophiala dermatitidis (strain ATCC 34100 / CBS 525.76 / NIH/UT8656)</name>
    <name type="common">Black yeast</name>
    <name type="synonym">Wangiella dermatitidis</name>
    <dbReference type="NCBI Taxonomy" id="858893"/>
    <lineage>
        <taxon>Eukaryota</taxon>
        <taxon>Fungi</taxon>
        <taxon>Dikarya</taxon>
        <taxon>Ascomycota</taxon>
        <taxon>Pezizomycotina</taxon>
        <taxon>Eurotiomycetes</taxon>
        <taxon>Chaetothyriomycetidae</taxon>
        <taxon>Chaetothyriales</taxon>
        <taxon>Herpotrichiellaceae</taxon>
        <taxon>Exophiala</taxon>
    </lineage>
</organism>
<dbReference type="GeneID" id="20305876"/>
<dbReference type="EMBL" id="JH226130">
    <property type="protein sequence ID" value="EHY53036.1"/>
    <property type="molecule type" value="Genomic_DNA"/>
</dbReference>
<dbReference type="InParanoid" id="H6BMK9"/>